<keyword evidence="1" id="KW-0472">Membrane</keyword>
<feature type="transmembrane region" description="Helical" evidence="1">
    <location>
        <begin position="110"/>
        <end position="130"/>
    </location>
</feature>
<organism evidence="2 3">
    <name type="scientific">Brumimicrobium aurantiacum</name>
    <dbReference type="NCBI Taxonomy" id="1737063"/>
    <lineage>
        <taxon>Bacteria</taxon>
        <taxon>Pseudomonadati</taxon>
        <taxon>Bacteroidota</taxon>
        <taxon>Flavobacteriia</taxon>
        <taxon>Flavobacteriales</taxon>
        <taxon>Crocinitomicaceae</taxon>
        <taxon>Brumimicrobium</taxon>
    </lineage>
</organism>
<dbReference type="AlphaFoldDB" id="A0A3E1EV47"/>
<name>A0A3E1EV47_9FLAO</name>
<dbReference type="Proteomes" id="UP000257127">
    <property type="component" value="Unassembled WGS sequence"/>
</dbReference>
<dbReference type="OrthoDB" id="954876at2"/>
<evidence type="ECO:0000313" key="3">
    <source>
        <dbReference type="Proteomes" id="UP000257127"/>
    </source>
</evidence>
<comment type="caution">
    <text evidence="2">The sequence shown here is derived from an EMBL/GenBank/DDBJ whole genome shotgun (WGS) entry which is preliminary data.</text>
</comment>
<dbReference type="RefSeq" id="WP_116881802.1">
    <property type="nucleotide sequence ID" value="NZ_QURB01000009.1"/>
</dbReference>
<keyword evidence="1" id="KW-1133">Transmembrane helix</keyword>
<dbReference type="Pfam" id="PF12650">
    <property type="entry name" value="DUF3784"/>
    <property type="match status" value="1"/>
</dbReference>
<dbReference type="EMBL" id="QURB01000009">
    <property type="protein sequence ID" value="RFC53410.1"/>
    <property type="molecule type" value="Genomic_DNA"/>
</dbReference>
<feature type="transmembrane region" description="Helical" evidence="1">
    <location>
        <begin position="49"/>
        <end position="68"/>
    </location>
</feature>
<dbReference type="InterPro" id="IPR017259">
    <property type="entry name" value="UCP037672"/>
</dbReference>
<feature type="transmembrane region" description="Helical" evidence="1">
    <location>
        <begin position="74"/>
        <end position="94"/>
    </location>
</feature>
<accession>A0A3E1EV47</accession>
<gene>
    <name evidence="2" type="ORF">DXU93_13345</name>
</gene>
<keyword evidence="1" id="KW-0812">Transmembrane</keyword>
<protein>
    <submittedName>
        <fullName evidence="2">DUF3784 domain-containing protein</fullName>
    </submittedName>
</protein>
<reference evidence="2 3" key="1">
    <citation type="submission" date="2018-08" db="EMBL/GenBank/DDBJ databases">
        <title>The draft genome squence of Brumimicrobium sp. N62.</title>
        <authorList>
            <person name="Du Z.-J."/>
            <person name="Luo H.-R."/>
        </authorList>
    </citation>
    <scope>NUCLEOTIDE SEQUENCE [LARGE SCALE GENOMIC DNA]</scope>
    <source>
        <strain evidence="2 3">N62</strain>
    </source>
</reference>
<evidence type="ECO:0000256" key="1">
    <source>
        <dbReference type="SAM" id="Phobius"/>
    </source>
</evidence>
<keyword evidence="3" id="KW-1185">Reference proteome</keyword>
<sequence>MITTVILSILFLGIAFILTPKNAGLLLAGYNTMSDEEKEKFDLHSFISFFKRFHIILAFTLLIVGLSIHQFGNALYSGIFTVCYPILAYIYFILKSSKYHDSLSKRRNKAGVFILLGVLIFTLVLMFLGLRENKLTIHTDRIEISGMYSVDLKLSEIESFQLIHKKPETSAKINGYALGGIYKGYFKLVDGEKVKLLLNSSKLPIVVIHLKNGKEIYYSAKEKSNEKLFEQLQALKSEQ</sequence>
<feature type="transmembrane region" description="Helical" evidence="1">
    <location>
        <begin position="6"/>
        <end position="28"/>
    </location>
</feature>
<evidence type="ECO:0000313" key="2">
    <source>
        <dbReference type="EMBL" id="RFC53410.1"/>
    </source>
</evidence>
<proteinExistence type="predicted"/>